<sequence length="250" mass="26155">MTETIKTESVDPGIRLVTIDRPTHRNALNRATYTALMTAIGAAESDPDVRVLVLTGADGCFTSGNDIQDFQDMPEATSEAPSAGIVYLEALSGATKPVIAAVEGFAIGIGSTMLLHCDLAYAGRGAKFRLPFVPLGLCPEGASSYLLPKLAGAKQAAELLMLGEAFDAEIAETAGLINAVTDDGSALDTALAKARAIAALPAASITTTKMLLKCGSATAVAETLKIERRYFMERRRSPEAQAAFAAFLSR</sequence>
<dbReference type="Proteomes" id="UP001593940">
    <property type="component" value="Unassembled WGS sequence"/>
</dbReference>
<accession>A0ABV6Y704</accession>
<gene>
    <name evidence="4" type="ORF">ACETIH_10025</name>
</gene>
<reference evidence="4 5" key="1">
    <citation type="submission" date="2024-09" db="EMBL/GenBank/DDBJ databases">
        <title>Nodulacao em especies de Leguminosae Basais da Amazonia e Caracterizacao dos Rizobios e Bacterias Associadas aos Nodulos.</title>
        <authorList>
            <person name="Jambeiro I.C.A."/>
            <person name="Lopes I.S."/>
            <person name="Aguiar E.R.G.R."/>
            <person name="Santos A.F.J."/>
            <person name="Dos Santos J.M.F."/>
            <person name="Gross E."/>
        </authorList>
    </citation>
    <scope>NUCLEOTIDE SEQUENCE [LARGE SCALE GENOMIC DNA]</scope>
    <source>
        <strain evidence="4 5">BRUESC1165</strain>
    </source>
</reference>
<keyword evidence="5" id="KW-1185">Reference proteome</keyword>
<name>A0ABV6Y704_9HYPH</name>
<dbReference type="InterPro" id="IPR001753">
    <property type="entry name" value="Enoyl-CoA_hydra/iso"/>
</dbReference>
<dbReference type="PANTHER" id="PTHR43684:SF1">
    <property type="entry name" value="ENOYL-COA DELTA ISOMERASE 2"/>
    <property type="match status" value="1"/>
</dbReference>
<keyword evidence="3" id="KW-0413">Isomerase</keyword>
<dbReference type="InterPro" id="IPR029045">
    <property type="entry name" value="ClpP/crotonase-like_dom_sf"/>
</dbReference>
<evidence type="ECO:0000256" key="1">
    <source>
        <dbReference type="ARBA" id="ARBA00004275"/>
    </source>
</evidence>
<proteinExistence type="predicted"/>
<dbReference type="Pfam" id="PF00378">
    <property type="entry name" value="ECH_1"/>
    <property type="match status" value="1"/>
</dbReference>
<dbReference type="SUPFAM" id="SSF52096">
    <property type="entry name" value="ClpP/crotonase"/>
    <property type="match status" value="1"/>
</dbReference>
<keyword evidence="2" id="KW-0576">Peroxisome</keyword>
<dbReference type="PANTHER" id="PTHR43684">
    <property type="match status" value="1"/>
</dbReference>
<evidence type="ECO:0000256" key="2">
    <source>
        <dbReference type="ARBA" id="ARBA00023140"/>
    </source>
</evidence>
<evidence type="ECO:0000313" key="4">
    <source>
        <dbReference type="EMBL" id="MFC1457049.1"/>
    </source>
</evidence>
<comment type="subcellular location">
    <subcellularLocation>
        <location evidence="1">Peroxisome</location>
    </subcellularLocation>
</comment>
<evidence type="ECO:0000313" key="5">
    <source>
        <dbReference type="Proteomes" id="UP001593940"/>
    </source>
</evidence>
<protein>
    <submittedName>
        <fullName evidence="4">Enoyl-CoA hydratase-related protein</fullName>
    </submittedName>
</protein>
<dbReference type="RefSeq" id="WP_377029580.1">
    <property type="nucleotide sequence ID" value="NZ_JBHOMY010000026.1"/>
</dbReference>
<evidence type="ECO:0000256" key="3">
    <source>
        <dbReference type="ARBA" id="ARBA00023235"/>
    </source>
</evidence>
<organism evidence="4 5">
    <name type="scientific">Microvirga arabica</name>
    <dbReference type="NCBI Taxonomy" id="1128671"/>
    <lineage>
        <taxon>Bacteria</taxon>
        <taxon>Pseudomonadati</taxon>
        <taxon>Pseudomonadota</taxon>
        <taxon>Alphaproteobacteria</taxon>
        <taxon>Hyphomicrobiales</taxon>
        <taxon>Methylobacteriaceae</taxon>
        <taxon>Microvirga</taxon>
    </lineage>
</organism>
<dbReference type="CDD" id="cd06558">
    <property type="entry name" value="crotonase-like"/>
    <property type="match status" value="1"/>
</dbReference>
<dbReference type="InterPro" id="IPR051053">
    <property type="entry name" value="ECH/Chromodomain_protein"/>
</dbReference>
<dbReference type="Gene3D" id="3.90.226.10">
    <property type="entry name" value="2-enoyl-CoA Hydratase, Chain A, domain 1"/>
    <property type="match status" value="1"/>
</dbReference>
<dbReference type="EMBL" id="JBHOMY010000026">
    <property type="protein sequence ID" value="MFC1457049.1"/>
    <property type="molecule type" value="Genomic_DNA"/>
</dbReference>
<comment type="caution">
    <text evidence="4">The sequence shown here is derived from an EMBL/GenBank/DDBJ whole genome shotgun (WGS) entry which is preliminary data.</text>
</comment>